<evidence type="ECO:0000256" key="1">
    <source>
        <dbReference type="ARBA" id="ARBA00023015"/>
    </source>
</evidence>
<accession>A0A4R5KM09</accession>
<dbReference type="EMBL" id="SMRT01000007">
    <property type="protein sequence ID" value="TDF96621.1"/>
    <property type="molecule type" value="Genomic_DNA"/>
</dbReference>
<dbReference type="RefSeq" id="WP_133229887.1">
    <property type="nucleotide sequence ID" value="NZ_SMRT01000007.1"/>
</dbReference>
<keyword evidence="1" id="KW-0805">Transcription regulation</keyword>
<dbReference type="PANTHER" id="PTHR38465">
    <property type="entry name" value="HTH-TYPE TRANSCRIPTIONAL REGULATOR MJ1563-RELATED"/>
    <property type="match status" value="1"/>
</dbReference>
<evidence type="ECO:0000256" key="2">
    <source>
        <dbReference type="ARBA" id="ARBA00023125"/>
    </source>
</evidence>
<keyword evidence="2" id="KW-0238">DNA-binding</keyword>
<feature type="domain" description="HTH marR-type" evidence="4">
    <location>
        <begin position="43"/>
        <end position="85"/>
    </location>
</feature>
<dbReference type="OrthoDB" id="2611006at2"/>
<evidence type="ECO:0000313" key="6">
    <source>
        <dbReference type="Proteomes" id="UP000295636"/>
    </source>
</evidence>
<dbReference type="Gene3D" id="1.10.10.10">
    <property type="entry name" value="Winged helix-like DNA-binding domain superfamily/Winged helix DNA-binding domain"/>
    <property type="match status" value="1"/>
</dbReference>
<protein>
    <recommendedName>
        <fullName evidence="4">HTH marR-type domain-containing protein</fullName>
    </recommendedName>
</protein>
<evidence type="ECO:0000259" key="4">
    <source>
        <dbReference type="Pfam" id="PF01047"/>
    </source>
</evidence>
<dbReference type="InterPro" id="IPR052362">
    <property type="entry name" value="HTH-GbsR_regulator"/>
</dbReference>
<name>A0A4R5KM09_9BACL</name>
<proteinExistence type="predicted"/>
<evidence type="ECO:0000256" key="3">
    <source>
        <dbReference type="ARBA" id="ARBA00023163"/>
    </source>
</evidence>
<dbReference type="InterPro" id="IPR036390">
    <property type="entry name" value="WH_DNA-bd_sf"/>
</dbReference>
<keyword evidence="3" id="KW-0804">Transcription</keyword>
<keyword evidence="6" id="KW-1185">Reference proteome</keyword>
<sequence>MRSAQHSYAGLKQRITDHMSLTFENEGFSPLVGRIFAYLLFSVEPVSLQEMADQLGVTKAAISVQVRTLEKHLMCQKLPTASDRKDYYYISEDFSMKAVQNSIVKMRGVLQQMESTLAQFNSLEQIEQEERRSYDISRRRFVEMKELHQIFLDRLDGLEEEWDERKKQLFPANESNL</sequence>
<dbReference type="InterPro" id="IPR000835">
    <property type="entry name" value="HTH_MarR-typ"/>
</dbReference>
<organism evidence="5 6">
    <name type="scientific">Paenibacillus piri</name>
    <dbReference type="NCBI Taxonomy" id="2547395"/>
    <lineage>
        <taxon>Bacteria</taxon>
        <taxon>Bacillati</taxon>
        <taxon>Bacillota</taxon>
        <taxon>Bacilli</taxon>
        <taxon>Bacillales</taxon>
        <taxon>Paenibacillaceae</taxon>
        <taxon>Paenibacillus</taxon>
    </lineage>
</organism>
<evidence type="ECO:0000313" key="5">
    <source>
        <dbReference type="EMBL" id="TDF96621.1"/>
    </source>
</evidence>
<dbReference type="GO" id="GO:0003677">
    <property type="term" value="F:DNA binding"/>
    <property type="evidence" value="ECO:0007669"/>
    <property type="project" value="UniProtKB-KW"/>
</dbReference>
<dbReference type="PANTHER" id="PTHR38465:SF1">
    <property type="entry name" value="HTH-TYPE TRANSCRIPTIONAL REGULATOR MJ1563-RELATED"/>
    <property type="match status" value="1"/>
</dbReference>
<gene>
    <name evidence="5" type="ORF">E1757_16140</name>
</gene>
<comment type="caution">
    <text evidence="5">The sequence shown here is derived from an EMBL/GenBank/DDBJ whole genome shotgun (WGS) entry which is preliminary data.</text>
</comment>
<dbReference type="Pfam" id="PF01047">
    <property type="entry name" value="MarR"/>
    <property type="match status" value="1"/>
</dbReference>
<dbReference type="AlphaFoldDB" id="A0A4R5KM09"/>
<reference evidence="5 6" key="1">
    <citation type="submission" date="2019-03" db="EMBL/GenBank/DDBJ databases">
        <title>This is whole genome sequence of Paenibacillus sp MS74 strain.</title>
        <authorList>
            <person name="Trinh H.N."/>
        </authorList>
    </citation>
    <scope>NUCLEOTIDE SEQUENCE [LARGE SCALE GENOMIC DNA]</scope>
    <source>
        <strain evidence="5 6">MS74</strain>
    </source>
</reference>
<dbReference type="Proteomes" id="UP000295636">
    <property type="component" value="Unassembled WGS sequence"/>
</dbReference>
<dbReference type="SUPFAM" id="SSF46785">
    <property type="entry name" value="Winged helix' DNA-binding domain"/>
    <property type="match status" value="1"/>
</dbReference>
<dbReference type="InterPro" id="IPR036388">
    <property type="entry name" value="WH-like_DNA-bd_sf"/>
</dbReference>